<organism evidence="2 3">
    <name type="scientific">Haladaptatus pallidirubidus</name>
    <dbReference type="NCBI Taxonomy" id="1008152"/>
    <lineage>
        <taxon>Archaea</taxon>
        <taxon>Methanobacteriati</taxon>
        <taxon>Methanobacteriota</taxon>
        <taxon>Stenosarchaea group</taxon>
        <taxon>Halobacteria</taxon>
        <taxon>Halobacteriales</taxon>
        <taxon>Haladaptataceae</taxon>
        <taxon>Haladaptatus</taxon>
    </lineage>
</organism>
<dbReference type="EMBL" id="BAABKX010000019">
    <property type="protein sequence ID" value="GAA5061158.1"/>
    <property type="molecule type" value="Genomic_DNA"/>
</dbReference>
<dbReference type="GeneID" id="68615702"/>
<evidence type="ECO:0000259" key="1">
    <source>
        <dbReference type="Pfam" id="PF13474"/>
    </source>
</evidence>
<reference evidence="2 3" key="1">
    <citation type="journal article" date="2019" name="Int. J. Syst. Evol. Microbiol.">
        <title>The Global Catalogue of Microorganisms (GCM) 10K type strain sequencing project: providing services to taxonomists for standard genome sequencing and annotation.</title>
        <authorList>
            <consortium name="The Broad Institute Genomics Platform"/>
            <consortium name="The Broad Institute Genome Sequencing Center for Infectious Disease"/>
            <person name="Wu L."/>
            <person name="Ma J."/>
        </authorList>
    </citation>
    <scope>NUCLEOTIDE SEQUENCE [LARGE SCALE GENOMIC DNA]</scope>
    <source>
        <strain evidence="2 3">JCM 17504</strain>
    </source>
</reference>
<dbReference type="Gene3D" id="3.10.450.50">
    <property type="match status" value="1"/>
</dbReference>
<feature type="domain" description="SnoaL-like" evidence="1">
    <location>
        <begin position="7"/>
        <end position="123"/>
    </location>
</feature>
<dbReference type="Proteomes" id="UP001501729">
    <property type="component" value="Unassembled WGS sequence"/>
</dbReference>
<sequence length="126" mass="14536">MCARNAETVVEDYYEALRQGDQLSVYFAPDDSLVKFGISEQLTGYEEVAEGLREQTCHSKEWRITSHDLRVTERDDYAWFSDTVDMAWTDTTTGIRRSFSSRWSGTLENQDGWKFVAMHVSAPHTL</sequence>
<dbReference type="AlphaFoldDB" id="A0AAV3UPU4"/>
<dbReference type="SUPFAM" id="SSF54427">
    <property type="entry name" value="NTF2-like"/>
    <property type="match status" value="1"/>
</dbReference>
<accession>A0AAV3UPU4</accession>
<dbReference type="InterPro" id="IPR032710">
    <property type="entry name" value="NTF2-like_dom_sf"/>
</dbReference>
<evidence type="ECO:0000313" key="2">
    <source>
        <dbReference type="EMBL" id="GAA5061158.1"/>
    </source>
</evidence>
<dbReference type="Pfam" id="PF13474">
    <property type="entry name" value="SnoaL_3"/>
    <property type="match status" value="1"/>
</dbReference>
<comment type="caution">
    <text evidence="2">The sequence shown here is derived from an EMBL/GenBank/DDBJ whole genome shotgun (WGS) entry which is preliminary data.</text>
</comment>
<evidence type="ECO:0000313" key="3">
    <source>
        <dbReference type="Proteomes" id="UP001501729"/>
    </source>
</evidence>
<dbReference type="InterPro" id="IPR037401">
    <property type="entry name" value="SnoaL-like"/>
</dbReference>
<protein>
    <recommendedName>
        <fullName evidence="1">SnoaL-like domain-containing protein</fullName>
    </recommendedName>
</protein>
<dbReference type="RefSeq" id="WP_227777027.1">
    <property type="nucleotide sequence ID" value="NZ_BAABKX010000019.1"/>
</dbReference>
<gene>
    <name evidence="2" type="ORF">GCM10025751_47130</name>
</gene>
<proteinExistence type="predicted"/>
<name>A0AAV3UPU4_9EURY</name>
<keyword evidence="3" id="KW-1185">Reference proteome</keyword>